<feature type="region of interest" description="Disordered" evidence="4">
    <location>
        <begin position="316"/>
        <end position="361"/>
    </location>
</feature>
<dbReference type="PANTHER" id="PTHR46756:SF18">
    <property type="entry name" value="GAS2-LIKE PROTEIN PICKLED EGGS"/>
    <property type="match status" value="1"/>
</dbReference>
<feature type="region of interest" description="Disordered" evidence="4">
    <location>
        <begin position="112"/>
        <end position="215"/>
    </location>
</feature>
<feature type="compositionally biased region" description="Polar residues" evidence="4">
    <location>
        <begin position="146"/>
        <end position="158"/>
    </location>
</feature>
<evidence type="ECO:0000313" key="6">
    <source>
        <dbReference type="EMBL" id="KAK9874199.1"/>
    </source>
</evidence>
<dbReference type="Proteomes" id="UP001431783">
    <property type="component" value="Unassembled WGS sequence"/>
</dbReference>
<organism evidence="6 7">
    <name type="scientific">Henosepilachna vigintioctopunctata</name>
    <dbReference type="NCBI Taxonomy" id="420089"/>
    <lineage>
        <taxon>Eukaryota</taxon>
        <taxon>Metazoa</taxon>
        <taxon>Ecdysozoa</taxon>
        <taxon>Arthropoda</taxon>
        <taxon>Hexapoda</taxon>
        <taxon>Insecta</taxon>
        <taxon>Pterygota</taxon>
        <taxon>Neoptera</taxon>
        <taxon>Endopterygota</taxon>
        <taxon>Coleoptera</taxon>
        <taxon>Polyphaga</taxon>
        <taxon>Cucujiformia</taxon>
        <taxon>Coccinelloidea</taxon>
        <taxon>Coccinellidae</taxon>
        <taxon>Epilachninae</taxon>
        <taxon>Epilachnini</taxon>
        <taxon>Henosepilachna</taxon>
    </lineage>
</organism>
<dbReference type="EMBL" id="JARQZJ010000031">
    <property type="protein sequence ID" value="KAK9874199.1"/>
    <property type="molecule type" value="Genomic_DNA"/>
</dbReference>
<feature type="region of interest" description="Disordered" evidence="4">
    <location>
        <begin position="457"/>
        <end position="506"/>
    </location>
</feature>
<name>A0AAW1U4B9_9CUCU</name>
<dbReference type="GO" id="GO:0001725">
    <property type="term" value="C:stress fiber"/>
    <property type="evidence" value="ECO:0007669"/>
    <property type="project" value="TreeGrafter"/>
</dbReference>
<reference evidence="6 7" key="1">
    <citation type="submission" date="2023-03" db="EMBL/GenBank/DDBJ databases">
        <title>Genome insight into feeding habits of ladybird beetles.</title>
        <authorList>
            <person name="Li H.-S."/>
            <person name="Huang Y.-H."/>
            <person name="Pang H."/>
        </authorList>
    </citation>
    <scope>NUCLEOTIDE SEQUENCE [LARGE SCALE GENOMIC DNA]</scope>
    <source>
        <strain evidence="6">SYSU_2023b</strain>
        <tissue evidence="6">Whole body</tissue>
    </source>
</reference>
<dbReference type="Gene3D" id="3.30.920.20">
    <property type="entry name" value="Gas2-like domain"/>
    <property type="match status" value="1"/>
</dbReference>
<dbReference type="AlphaFoldDB" id="A0AAW1U4B9"/>
<dbReference type="GO" id="GO:0051015">
    <property type="term" value="F:actin filament binding"/>
    <property type="evidence" value="ECO:0007669"/>
    <property type="project" value="TreeGrafter"/>
</dbReference>
<keyword evidence="7" id="KW-1185">Reference proteome</keyword>
<feature type="compositionally biased region" description="Basic and acidic residues" evidence="4">
    <location>
        <begin position="485"/>
        <end position="495"/>
    </location>
</feature>
<keyword evidence="3" id="KW-0206">Cytoskeleton</keyword>
<evidence type="ECO:0000313" key="7">
    <source>
        <dbReference type="Proteomes" id="UP001431783"/>
    </source>
</evidence>
<evidence type="ECO:0000256" key="2">
    <source>
        <dbReference type="ARBA" id="ARBA00022490"/>
    </source>
</evidence>
<dbReference type="GO" id="GO:0051764">
    <property type="term" value="P:actin crosslink formation"/>
    <property type="evidence" value="ECO:0007669"/>
    <property type="project" value="TreeGrafter"/>
</dbReference>
<dbReference type="GO" id="GO:0005884">
    <property type="term" value="C:actin filament"/>
    <property type="evidence" value="ECO:0007669"/>
    <property type="project" value="TreeGrafter"/>
</dbReference>
<dbReference type="GO" id="GO:0008093">
    <property type="term" value="F:cytoskeletal anchor activity"/>
    <property type="evidence" value="ECO:0007669"/>
    <property type="project" value="TreeGrafter"/>
</dbReference>
<dbReference type="Pfam" id="PF02187">
    <property type="entry name" value="GAS2"/>
    <property type="match status" value="1"/>
</dbReference>
<feature type="compositionally biased region" description="Polar residues" evidence="4">
    <location>
        <begin position="316"/>
        <end position="327"/>
    </location>
</feature>
<dbReference type="GO" id="GO:0005737">
    <property type="term" value="C:cytoplasm"/>
    <property type="evidence" value="ECO:0007669"/>
    <property type="project" value="TreeGrafter"/>
</dbReference>
<dbReference type="SUPFAM" id="SSF143575">
    <property type="entry name" value="GAS2 domain-like"/>
    <property type="match status" value="1"/>
</dbReference>
<dbReference type="GO" id="GO:0001578">
    <property type="term" value="P:microtubule bundle formation"/>
    <property type="evidence" value="ECO:0007669"/>
    <property type="project" value="TreeGrafter"/>
</dbReference>
<accession>A0AAW1U4B9</accession>
<keyword evidence="2" id="KW-0963">Cytoplasm</keyword>
<evidence type="ECO:0000256" key="4">
    <source>
        <dbReference type="SAM" id="MobiDB-lite"/>
    </source>
</evidence>
<gene>
    <name evidence="6" type="ORF">WA026_002553</name>
</gene>
<sequence>MNHELNNLLQIAKRYTSNCKILKVRDLVEKCTCPTQFPMIRVSEGKYRIGDTKVLIFVRILRNHVMVRVGGGWDTLSHYLDKHDPCRCRSQHRTTQGARLVNKPGAADLHGSHVYYERSPGPTAHSTPTHTPSGPNSLLGPPMNALNRSRSRSPSQVYKNDGRRSVSPNFSRKTLMPPSNRSRSPTPNFISTHQTKLSTNKSPKHQPNVSPKVVKKHVSTLQIPIDKGITKQDLLKSEATLLINDQLTDHSDTTSEMSDEGYRSLGIVNDKSKQRSSLYSQNSIEDAEENEHKIECEEDLNDVGLRKTQFSQRIYENEAKSNTTTEKLVQEPRQQPYKRSNSLDGKETTITPKVQGSPQKKVVQCKVNTWNNTPKRQRSSLTPETFTSPFARNATTRRSVSAVGYDRKSSSLNTSPTKGKLRQELMKAVRNTDDDAIMAIQVQELLKQYGSLNMLDDNDDEQQFKSLPDDNTFRRASGRMSFRSSRKDSRPDILHSRIPAPISHKA</sequence>
<feature type="compositionally biased region" description="Low complexity" evidence="4">
    <location>
        <begin position="177"/>
        <end position="188"/>
    </location>
</feature>
<feature type="compositionally biased region" description="Polar residues" evidence="4">
    <location>
        <begin position="337"/>
        <end position="358"/>
    </location>
</feature>
<dbReference type="InterPro" id="IPR003108">
    <property type="entry name" value="GAR_dom"/>
</dbReference>
<protein>
    <recommendedName>
        <fullName evidence="5">GAR domain-containing protein</fullName>
    </recommendedName>
</protein>
<feature type="compositionally biased region" description="Polar residues" evidence="4">
    <location>
        <begin position="189"/>
        <end position="209"/>
    </location>
</feature>
<dbReference type="GO" id="GO:0008017">
    <property type="term" value="F:microtubule binding"/>
    <property type="evidence" value="ECO:0007669"/>
    <property type="project" value="InterPro"/>
</dbReference>
<comment type="caution">
    <text evidence="6">The sequence shown here is derived from an EMBL/GenBank/DDBJ whole genome shotgun (WGS) entry which is preliminary data.</text>
</comment>
<dbReference type="PROSITE" id="PS51460">
    <property type="entry name" value="GAR"/>
    <property type="match status" value="1"/>
</dbReference>
<proteinExistence type="predicted"/>
<evidence type="ECO:0000259" key="5">
    <source>
        <dbReference type="PROSITE" id="PS51460"/>
    </source>
</evidence>
<feature type="domain" description="GAR" evidence="5">
    <location>
        <begin position="2"/>
        <end position="87"/>
    </location>
</feature>
<dbReference type="GO" id="GO:0031110">
    <property type="term" value="P:regulation of microtubule polymerization or depolymerization"/>
    <property type="evidence" value="ECO:0007669"/>
    <property type="project" value="TreeGrafter"/>
</dbReference>
<dbReference type="GO" id="GO:0035371">
    <property type="term" value="C:microtubule plus-end"/>
    <property type="evidence" value="ECO:0007669"/>
    <property type="project" value="TreeGrafter"/>
</dbReference>
<dbReference type="GO" id="GO:1904825">
    <property type="term" value="P:protein localization to microtubule plus-end"/>
    <property type="evidence" value="ECO:0007669"/>
    <property type="project" value="TreeGrafter"/>
</dbReference>
<evidence type="ECO:0000256" key="3">
    <source>
        <dbReference type="ARBA" id="ARBA00023212"/>
    </source>
</evidence>
<dbReference type="InterPro" id="IPR036534">
    <property type="entry name" value="GAR_dom_sf"/>
</dbReference>
<evidence type="ECO:0000256" key="1">
    <source>
        <dbReference type="ARBA" id="ARBA00004245"/>
    </source>
</evidence>
<dbReference type="PANTHER" id="PTHR46756">
    <property type="entry name" value="TRANSGELIN"/>
    <property type="match status" value="1"/>
</dbReference>
<feature type="region of interest" description="Disordered" evidence="4">
    <location>
        <begin position="398"/>
        <end position="419"/>
    </location>
</feature>
<comment type="subcellular location">
    <subcellularLocation>
        <location evidence="1">Cytoplasm</location>
        <location evidence="1">Cytoskeleton</location>
    </subcellularLocation>
</comment>
<feature type="compositionally biased region" description="Low complexity" evidence="4">
    <location>
        <begin position="119"/>
        <end position="137"/>
    </location>
</feature>
<dbReference type="SMART" id="SM00243">
    <property type="entry name" value="GAS2"/>
    <property type="match status" value="1"/>
</dbReference>